<dbReference type="Proteomes" id="UP000669605">
    <property type="component" value="Unassembled WGS sequence"/>
</dbReference>
<keyword evidence="2" id="KW-1185">Reference proteome</keyword>
<sequence length="69" mass="7740">MPVPPRPYSVRCLECGWKKTYAPTSDVLRPEDLPPTLCPLCRSPKLQSESKSDLVDSIRQTLKRILGDG</sequence>
<evidence type="ECO:0000313" key="1">
    <source>
        <dbReference type="EMBL" id="NMH16281.1"/>
    </source>
</evidence>
<comment type="caution">
    <text evidence="1">The sequence shown here is derived from an EMBL/GenBank/DDBJ whole genome shotgun (WGS) entry which is preliminary data.</text>
</comment>
<evidence type="ECO:0000313" key="2">
    <source>
        <dbReference type="Proteomes" id="UP000669605"/>
    </source>
</evidence>
<accession>A0ABX1QJZ1</accession>
<protein>
    <recommendedName>
        <fullName evidence="3">Rubredoxin</fullName>
    </recommendedName>
</protein>
<dbReference type="RefSeq" id="WP_169115584.1">
    <property type="nucleotide sequence ID" value="NZ_JAAAUB010000004.1"/>
</dbReference>
<organism evidence="1 2">
    <name type="scientific">Tepidiphilus baoligensis</name>
    <dbReference type="NCBI Taxonomy" id="2698687"/>
    <lineage>
        <taxon>Bacteria</taxon>
        <taxon>Pseudomonadati</taxon>
        <taxon>Pseudomonadota</taxon>
        <taxon>Hydrogenophilia</taxon>
        <taxon>Hydrogenophilales</taxon>
        <taxon>Hydrogenophilaceae</taxon>
        <taxon>Tepidiphilus</taxon>
    </lineage>
</organism>
<proteinExistence type="predicted"/>
<name>A0ABX1QJZ1_9PROT</name>
<dbReference type="EMBL" id="JAAAUB010000004">
    <property type="protein sequence ID" value="NMH16281.1"/>
    <property type="molecule type" value="Genomic_DNA"/>
</dbReference>
<gene>
    <name evidence="1" type="ORF">GV368_04000</name>
</gene>
<reference evidence="1 2" key="1">
    <citation type="journal article" date="2020" name="Curr. Microbiol.">
        <title>Tepidiphilus baoligensis sp. nov., a Novel Bacterium of the Family Hydrogenophilaceae Isolated from an Oil Reservoir.</title>
        <authorList>
            <person name="Zhang X."/>
            <person name="Wang G."/>
            <person name="Ma X."/>
            <person name="Yu J."/>
            <person name="You J."/>
            <person name="Xue Y."/>
            <person name="Ma Y."/>
        </authorList>
    </citation>
    <scope>NUCLEOTIDE SEQUENCE [LARGE SCALE GENOMIC DNA]</scope>
    <source>
        <strain evidence="1 2">B18-69</strain>
    </source>
</reference>
<evidence type="ECO:0008006" key="3">
    <source>
        <dbReference type="Google" id="ProtNLM"/>
    </source>
</evidence>